<comment type="caution">
    <text evidence="1">The sequence shown here is derived from an EMBL/GenBank/DDBJ whole genome shotgun (WGS) entry which is preliminary data.</text>
</comment>
<dbReference type="RefSeq" id="WP_343165233.1">
    <property type="nucleotide sequence ID" value="NZ_JBHRSV010000031.1"/>
</dbReference>
<evidence type="ECO:0000313" key="2">
    <source>
        <dbReference type="Proteomes" id="UP001595379"/>
    </source>
</evidence>
<name>A0ABV7A128_9PROT</name>
<dbReference type="InterPro" id="IPR016195">
    <property type="entry name" value="Pol/histidinol_Pase-like"/>
</dbReference>
<reference evidence="2" key="1">
    <citation type="journal article" date="2019" name="Int. J. Syst. Evol. Microbiol.">
        <title>The Global Catalogue of Microorganisms (GCM) 10K type strain sequencing project: providing services to taxonomists for standard genome sequencing and annotation.</title>
        <authorList>
            <consortium name="The Broad Institute Genomics Platform"/>
            <consortium name="The Broad Institute Genome Sequencing Center for Infectious Disease"/>
            <person name="Wu L."/>
            <person name="Ma J."/>
        </authorList>
    </citation>
    <scope>NUCLEOTIDE SEQUENCE [LARGE SCALE GENOMIC DNA]</scope>
    <source>
        <strain evidence="2">KCTC 52487</strain>
    </source>
</reference>
<dbReference type="InterPro" id="IPR022028">
    <property type="entry name" value="DUF3604"/>
</dbReference>
<gene>
    <name evidence="1" type="ORF">ACFOOR_14875</name>
</gene>
<dbReference type="Gene3D" id="3.20.20.140">
    <property type="entry name" value="Metal-dependent hydrolases"/>
    <property type="match status" value="1"/>
</dbReference>
<dbReference type="Pfam" id="PF12228">
    <property type="entry name" value="DUF3604"/>
    <property type="match status" value="1"/>
</dbReference>
<dbReference type="Proteomes" id="UP001595379">
    <property type="component" value="Unassembled WGS sequence"/>
</dbReference>
<evidence type="ECO:0000313" key="1">
    <source>
        <dbReference type="EMBL" id="MFC2927389.1"/>
    </source>
</evidence>
<dbReference type="EMBL" id="JBHRSV010000031">
    <property type="protein sequence ID" value="MFC2927389.1"/>
    <property type="molecule type" value="Genomic_DNA"/>
</dbReference>
<sequence length="757" mass="83412">MRNLLIAGGILGALVLAAGLYVVGVLQGWHGQTRGPGDITGEAIPAEVIEDRVARIQASADALGEPADTEILFGDLHVHSTFSTDAFVWALPLLRGEGANPLADACDFARYCSALDFWASTDHAEALTPTRWSQIIGTMQQCAARSNPDGTPDVIPFVGFEWTQVGALPDEHYGHKNVIFRTLDPDQIAARPIAAAGITVTALRDNAQALLPPEVAFLDLANRQDYYDFGRFVQEVRDVPLCDEDVPSSELPRECYEIAATPGELVARLESQGLDPLIIPHGSSWGFYTPPGTTWDKQLDPAQRPESFRLIEIFSGHGNSEEYRSWRAVIGDDDAPVCPEPPDNYLPSCWRAGEIIRQRCQAEGLSDEVCEARAIVAREDAAFVGLAGHLSVLGEDEEDWLDSGQCRDCFLPTFNHVPTTSVQAGLATTRFDDSGDAFRFRWGFIGSSDTHTARPGIGYKPFERHYMTDAGGAVSQDIAERFLPADGEAPAESRRMSRDELIRTPGFQITELERQASFFTGGGLVAAHVTERSRDGVWQALENRQVYATSGLRQLLWFDRIDEDGNRLTAMGGEAETAEAPVFRVRAAGSFRQNEGCPDYAVRGLGPDRLEQLCRGECHNPGSERYRITRIEVVRIRPQSHEGEALDNLIEDTWMTLPCDDRGEGCEVTFSDPGYAEAGRDTIYYVRAIQEPSGQINAEGLRCTYDENGQCIEVNPCFGDYRTEMNDDCVADVEHRAWSSPIYLTYLAGEAVIEETE</sequence>
<keyword evidence="2" id="KW-1185">Reference proteome</keyword>
<proteinExistence type="predicted"/>
<dbReference type="SUPFAM" id="SSF89550">
    <property type="entry name" value="PHP domain-like"/>
    <property type="match status" value="1"/>
</dbReference>
<protein>
    <submittedName>
        <fullName evidence="1">DUF3604 domain-containing protein</fullName>
    </submittedName>
</protein>
<organism evidence="1 2">
    <name type="scientific">Hyphobacterium vulgare</name>
    <dbReference type="NCBI Taxonomy" id="1736751"/>
    <lineage>
        <taxon>Bacteria</taxon>
        <taxon>Pseudomonadati</taxon>
        <taxon>Pseudomonadota</taxon>
        <taxon>Alphaproteobacteria</taxon>
        <taxon>Maricaulales</taxon>
        <taxon>Maricaulaceae</taxon>
        <taxon>Hyphobacterium</taxon>
    </lineage>
</organism>
<accession>A0ABV7A128</accession>